<proteinExistence type="predicted"/>
<evidence type="ECO:0000313" key="2">
    <source>
        <dbReference type="Proteomes" id="UP000192328"/>
    </source>
</evidence>
<organism evidence="1 2">
    <name type="scientific">Aristaeella lactis</name>
    <dbReference type="NCBI Taxonomy" id="3046383"/>
    <lineage>
        <taxon>Bacteria</taxon>
        <taxon>Bacillati</taxon>
        <taxon>Bacillota</taxon>
        <taxon>Clostridia</taxon>
        <taxon>Eubacteriales</taxon>
        <taxon>Aristaeellaceae</taxon>
        <taxon>Aristaeella</taxon>
    </lineage>
</organism>
<protein>
    <submittedName>
        <fullName evidence="1">L,D-transpeptidase catalytic domain</fullName>
    </submittedName>
</protein>
<accession>A0AC61PIA2</accession>
<keyword evidence="2" id="KW-1185">Reference proteome</keyword>
<evidence type="ECO:0000313" key="1">
    <source>
        <dbReference type="EMBL" id="SMC39032.1"/>
    </source>
</evidence>
<gene>
    <name evidence="1" type="ORF">SAMN06297397_0546</name>
</gene>
<comment type="caution">
    <text evidence="1">The sequence shown here is derived from an EMBL/GenBank/DDBJ whole genome shotgun (WGS) entry which is preliminary data.</text>
</comment>
<dbReference type="EMBL" id="FWXZ01000001">
    <property type="protein sequence ID" value="SMC39032.1"/>
    <property type="molecule type" value="Genomic_DNA"/>
</dbReference>
<sequence length="816" mass="91605">MTGKRLQTGVFLLIVMMLLCAVHHSAYCDESFQVRRIGNIHPYEMNSFEVISDQEGILTISIHDNICVYRTITQTIGKGKTVIEWDGCGYNKERLYEKTYTVTAELITENGQEHTISFQSPIEYAGQYIQYVLPSSECIYLDSADEWFLEYRTVKNGTVVISLQSEEDENRSYLYSQAVTGGKIYRKTFDSVIGKKVPETGTYSVSVYEKSRPDDIRQFRIDIQKEKPAQPVVAVTGEIMPDRSSTADELWEMMMKPSVVVDIDFFKHQDIYSEPDSKSRSLGTVHGQTQGLKVISIDGDWAQVGAWNHEEAEYVEGWVPLKKLKVEYPQGEYAILIDKKAQTLTVFHQGKPVDTLLVSTGRAEKNSFYQETSAGCFLTGYHRVNFSTNGKKYDYVIQYDGGNLLHQTPYDWGQQKKDFTLGRAYLGAKASHACIRIQPEPGEGGLNAYWIYSNIPYHTRVMILDDPDERKAAINKLKRGNGKPDYSLIRTDQDESVTADQDTVTITFGGSFTPGGNRKVNARKDSFASYITTEGYVKPFDGLMRYFASDDLTCVSLGCYMGNAVEDREEWNNINYGPGEIGELLKNASIDLVQMTDDRLFANDEAFLKETQNVISGCAGSMDRNSPETITIKGHLFGFAGCSESEYIADPSVIDERISILKEQKCEKIIFLISRKEDQALSHSIVQEAMAHRCVRAGADLVIGNQPVHVQGIEYIQEVPVIYSTGCLLDGSTSSISKAAHGILVQAVFEFDERNADSLKLKIIPIIPSGNVSEGKNNYCPIECPSVSSEHKIMESIWYDSTNEAMEKTAFHILNQ</sequence>
<reference evidence="1" key="1">
    <citation type="submission" date="2017-04" db="EMBL/GenBank/DDBJ databases">
        <authorList>
            <person name="Varghese N."/>
            <person name="Submissions S."/>
        </authorList>
    </citation>
    <scope>NUCLEOTIDE SEQUENCE</scope>
    <source>
        <strain evidence="1">WTE2008</strain>
    </source>
</reference>
<dbReference type="Proteomes" id="UP000192328">
    <property type="component" value="Unassembled WGS sequence"/>
</dbReference>
<name>A0AC61PIA2_9FIRM</name>